<comment type="caution">
    <text evidence="3">The sequence shown here is derived from an EMBL/GenBank/DDBJ whole genome shotgun (WGS) entry which is preliminary data.</text>
</comment>
<sequence length="95" mass="9711">MKFSLLALSTAAALGGTDAFLAPQQPRLSSSALAGYGIGSWNKKSSPSSSGGGGAAVATRNPWDDANKTNTVSKSDTFIKAPTTKKSYGLGSWNK</sequence>
<keyword evidence="4" id="KW-1185">Reference proteome</keyword>
<organism evidence="3 4">
    <name type="scientific">Skeletonema marinoi</name>
    <dbReference type="NCBI Taxonomy" id="267567"/>
    <lineage>
        <taxon>Eukaryota</taxon>
        <taxon>Sar</taxon>
        <taxon>Stramenopiles</taxon>
        <taxon>Ochrophyta</taxon>
        <taxon>Bacillariophyta</taxon>
        <taxon>Coscinodiscophyceae</taxon>
        <taxon>Thalassiosirophycidae</taxon>
        <taxon>Thalassiosirales</taxon>
        <taxon>Skeletonemataceae</taxon>
        <taxon>Skeletonema</taxon>
        <taxon>Skeletonema marinoi-dohrnii complex</taxon>
    </lineage>
</organism>
<reference evidence="3" key="1">
    <citation type="submission" date="2023-06" db="EMBL/GenBank/DDBJ databases">
        <title>Survivors Of The Sea: Transcriptome response of Skeletonema marinoi to long-term dormancy.</title>
        <authorList>
            <person name="Pinder M.I.M."/>
            <person name="Kourtchenko O."/>
            <person name="Robertson E.K."/>
            <person name="Larsson T."/>
            <person name="Maumus F."/>
            <person name="Osuna-Cruz C.M."/>
            <person name="Vancaester E."/>
            <person name="Stenow R."/>
            <person name="Vandepoele K."/>
            <person name="Ploug H."/>
            <person name="Bruchert V."/>
            <person name="Godhe A."/>
            <person name="Topel M."/>
        </authorList>
    </citation>
    <scope>NUCLEOTIDE SEQUENCE</scope>
    <source>
        <strain evidence="3">R05AC</strain>
    </source>
</reference>
<evidence type="ECO:0000256" key="1">
    <source>
        <dbReference type="SAM" id="MobiDB-lite"/>
    </source>
</evidence>
<name>A0AAD9DCV6_9STRA</name>
<feature type="region of interest" description="Disordered" evidence="1">
    <location>
        <begin position="42"/>
        <end position="76"/>
    </location>
</feature>
<dbReference type="AlphaFoldDB" id="A0AAD9DCV6"/>
<dbReference type="Proteomes" id="UP001224775">
    <property type="component" value="Unassembled WGS sequence"/>
</dbReference>
<dbReference type="EMBL" id="JATAAI010000014">
    <property type="protein sequence ID" value="KAK1741075.1"/>
    <property type="molecule type" value="Genomic_DNA"/>
</dbReference>
<feature type="chain" id="PRO_5042073955" evidence="2">
    <location>
        <begin position="20"/>
        <end position="95"/>
    </location>
</feature>
<evidence type="ECO:0000256" key="2">
    <source>
        <dbReference type="SAM" id="SignalP"/>
    </source>
</evidence>
<proteinExistence type="predicted"/>
<feature type="signal peptide" evidence="2">
    <location>
        <begin position="1"/>
        <end position="19"/>
    </location>
</feature>
<keyword evidence="2" id="KW-0732">Signal</keyword>
<evidence type="ECO:0000313" key="3">
    <source>
        <dbReference type="EMBL" id="KAK1741075.1"/>
    </source>
</evidence>
<gene>
    <name evidence="3" type="ORF">QTG54_008327</name>
</gene>
<evidence type="ECO:0000313" key="4">
    <source>
        <dbReference type="Proteomes" id="UP001224775"/>
    </source>
</evidence>
<protein>
    <submittedName>
        <fullName evidence="3">Uncharacterized protein</fullName>
    </submittedName>
</protein>
<accession>A0AAD9DCV6</accession>